<evidence type="ECO:0000256" key="1">
    <source>
        <dbReference type="SAM" id="Phobius"/>
    </source>
</evidence>
<keyword evidence="1" id="KW-0812">Transmembrane</keyword>
<name>A0A0S6U466_CLOBO</name>
<organism evidence="2">
    <name type="scientific">Clostridium botulinum B str. Osaka05</name>
    <dbReference type="NCBI Taxonomy" id="1407017"/>
    <lineage>
        <taxon>Bacteria</taxon>
        <taxon>Bacillati</taxon>
        <taxon>Bacillota</taxon>
        <taxon>Clostridia</taxon>
        <taxon>Eubacteriales</taxon>
        <taxon>Clostridiaceae</taxon>
        <taxon>Clostridium</taxon>
    </lineage>
</organism>
<feature type="transmembrane region" description="Helical" evidence="1">
    <location>
        <begin position="6"/>
        <end position="27"/>
    </location>
</feature>
<sequence length="108" mass="12637">MNKAIIIKIIKSLIISFVVVTVLNIISKDSKHLKKDIGLIHYILGYFFILYLNITLKITLRFDHPIFNSDINLIPFKDGFRIENILNIVLFMPLGFLLPTLWGKYRNF</sequence>
<keyword evidence="1" id="KW-0472">Membrane</keyword>
<dbReference type="HOGENOM" id="CLU_2192391_0_0_9"/>
<dbReference type="Proteomes" id="UP000054164">
    <property type="component" value="Unassembled WGS sequence"/>
</dbReference>
<keyword evidence="1" id="KW-1133">Transmembrane helix</keyword>
<feature type="transmembrane region" description="Helical" evidence="1">
    <location>
        <begin position="80"/>
        <end position="102"/>
    </location>
</feature>
<gene>
    <name evidence="2" type="ORF">CBO05C_2277</name>
</gene>
<feature type="transmembrane region" description="Helical" evidence="1">
    <location>
        <begin position="39"/>
        <end position="60"/>
    </location>
</feature>
<proteinExistence type="predicted"/>
<dbReference type="AlphaFoldDB" id="A0A0S6U466"/>
<dbReference type="EMBL" id="DF384213">
    <property type="protein sequence ID" value="GAE02587.1"/>
    <property type="molecule type" value="Genomic_DNA"/>
</dbReference>
<accession>A0A0S6U466</accession>
<reference evidence="2" key="1">
    <citation type="submission" date="2013-10" db="EMBL/GenBank/DDBJ databases">
        <title>Draft genome sequence of Clostridium botulinum type B strain Osaka05.</title>
        <authorList>
            <person name="Sakaguchi Y."/>
            <person name="Hosomi K."/>
            <person name="Uchiyama J."/>
            <person name="Ogura Y."/>
            <person name="Sakaguchi M."/>
            <person name="Kohda T."/>
            <person name="Mukamoto M."/>
            <person name="Misawa N."/>
            <person name="Matsuzaki S."/>
            <person name="Hayashi T."/>
            <person name="Kozaki S."/>
        </authorList>
    </citation>
    <scope>NUCLEOTIDE SEQUENCE</scope>
    <source>
        <strain evidence="2">Osaka05</strain>
    </source>
</reference>
<evidence type="ECO:0000313" key="2">
    <source>
        <dbReference type="EMBL" id="GAE02587.1"/>
    </source>
</evidence>
<protein>
    <submittedName>
        <fullName evidence="2">VanZ-like protein</fullName>
    </submittedName>
</protein>